<evidence type="ECO:0000256" key="3">
    <source>
        <dbReference type="ARBA" id="ARBA00022833"/>
    </source>
</evidence>
<feature type="domain" description="Zinc finger PHD-type" evidence="5">
    <location>
        <begin position="154"/>
        <end position="218"/>
    </location>
</feature>
<evidence type="ECO:0000313" key="7">
    <source>
        <dbReference type="EMBL" id="BEI91302.1"/>
    </source>
</evidence>
<name>A0AA48L3J4_9TREE</name>
<dbReference type="SUPFAM" id="SSF57903">
    <property type="entry name" value="FYVE/PHD zinc finger"/>
    <property type="match status" value="1"/>
</dbReference>
<keyword evidence="8" id="KW-1185">Reference proteome</keyword>
<dbReference type="InterPro" id="IPR001965">
    <property type="entry name" value="Znf_PHD"/>
</dbReference>
<keyword evidence="3" id="KW-0862">Zinc</keyword>
<keyword evidence="1" id="KW-0479">Metal-binding</keyword>
<dbReference type="PROSITE" id="PS01359">
    <property type="entry name" value="ZF_PHD_1"/>
    <property type="match status" value="1"/>
</dbReference>
<dbReference type="PANTHER" id="PTHR13513:SF9">
    <property type="entry name" value="E3 UBIQUITIN-PROTEIN LIGASE UBR7-RELATED"/>
    <property type="match status" value="1"/>
</dbReference>
<dbReference type="GO" id="GO:0008270">
    <property type="term" value="F:zinc ion binding"/>
    <property type="evidence" value="ECO:0007669"/>
    <property type="project" value="UniProtKB-KW"/>
</dbReference>
<dbReference type="GO" id="GO:0005737">
    <property type="term" value="C:cytoplasm"/>
    <property type="evidence" value="ECO:0007669"/>
    <property type="project" value="TreeGrafter"/>
</dbReference>
<dbReference type="InterPro" id="IPR003126">
    <property type="entry name" value="Znf_UBR"/>
</dbReference>
<evidence type="ECO:0000256" key="4">
    <source>
        <dbReference type="SAM" id="MobiDB-lite"/>
    </source>
</evidence>
<dbReference type="AlphaFoldDB" id="A0AA48L3J4"/>
<proteinExistence type="predicted"/>
<dbReference type="SMART" id="SM00249">
    <property type="entry name" value="PHD"/>
    <property type="match status" value="1"/>
</dbReference>
<evidence type="ECO:0008006" key="9">
    <source>
        <dbReference type="Google" id="ProtNLM"/>
    </source>
</evidence>
<feature type="region of interest" description="Disordered" evidence="4">
    <location>
        <begin position="244"/>
        <end position="283"/>
    </location>
</feature>
<dbReference type="RefSeq" id="XP_060456567.1">
    <property type="nucleotide sequence ID" value="XM_060599922.1"/>
</dbReference>
<dbReference type="InterPro" id="IPR013083">
    <property type="entry name" value="Znf_RING/FYVE/PHD"/>
</dbReference>
<dbReference type="InterPro" id="IPR047506">
    <property type="entry name" value="UBR7-like_UBR-box"/>
</dbReference>
<evidence type="ECO:0000259" key="6">
    <source>
        <dbReference type="SMART" id="SM00396"/>
    </source>
</evidence>
<evidence type="ECO:0000259" key="5">
    <source>
        <dbReference type="SMART" id="SM00249"/>
    </source>
</evidence>
<dbReference type="GO" id="GO:0061630">
    <property type="term" value="F:ubiquitin protein ligase activity"/>
    <property type="evidence" value="ECO:0007669"/>
    <property type="project" value="InterPro"/>
</dbReference>
<dbReference type="InterPro" id="IPR011011">
    <property type="entry name" value="Znf_FYVE_PHD"/>
</dbReference>
<dbReference type="CDD" id="cd19677">
    <property type="entry name" value="UBR-box_UBR7"/>
    <property type="match status" value="1"/>
</dbReference>
<evidence type="ECO:0000256" key="2">
    <source>
        <dbReference type="ARBA" id="ARBA00022771"/>
    </source>
</evidence>
<dbReference type="PANTHER" id="PTHR13513">
    <property type="entry name" value="E3 UBIQUITIN-PROTEIN LIGASE UBR7"/>
    <property type="match status" value="1"/>
</dbReference>
<dbReference type="Pfam" id="PF02207">
    <property type="entry name" value="zf-UBR"/>
    <property type="match status" value="1"/>
</dbReference>
<keyword evidence="2" id="KW-0863">Zinc-finger</keyword>
<accession>A0AA48L3J4</accession>
<dbReference type="EMBL" id="AP028215">
    <property type="protein sequence ID" value="BEI91302.1"/>
    <property type="molecule type" value="Genomic_DNA"/>
</dbReference>
<evidence type="ECO:0000256" key="1">
    <source>
        <dbReference type="ARBA" id="ARBA00022723"/>
    </source>
</evidence>
<reference evidence="7" key="1">
    <citation type="journal article" date="2023" name="BMC Genomics">
        <title>Chromosome-level genome assemblies of Cutaneotrichosporon spp. (Trichosporonales, Basidiomycota) reveal imbalanced evolution between nucleotide sequences and chromosome synteny.</title>
        <authorList>
            <person name="Kobayashi Y."/>
            <person name="Kayamori A."/>
            <person name="Aoki K."/>
            <person name="Shiwa Y."/>
            <person name="Matsutani M."/>
            <person name="Fujita N."/>
            <person name="Sugita T."/>
            <person name="Iwasaki W."/>
            <person name="Tanaka N."/>
            <person name="Takashima M."/>
        </authorList>
    </citation>
    <scope>NUCLEOTIDE SEQUENCE</scope>
    <source>
        <strain evidence="7">HIS019</strain>
    </source>
</reference>
<protein>
    <recommendedName>
        <fullName evidence="9">UBR-type domain-containing protein</fullName>
    </recommendedName>
</protein>
<dbReference type="InterPro" id="IPR019786">
    <property type="entry name" value="Zinc_finger_PHD-type_CS"/>
</dbReference>
<dbReference type="Proteomes" id="UP001233271">
    <property type="component" value="Chromosome 4"/>
</dbReference>
<sequence>MAFLLPELLASAADITLPNLLEAQDRLEAEAREVLPYSFDECTFSKGAIRQSVWSCVDCGEKGVCYGCSISCHSEHRLVELWTKRGFTCDCPTSAMCAPSSSTSKRKCHLFPADQQPQPPNESNTGRYTHNFHGEFCRCGRDYDPETEAEAMIHCLGCETEAEAMIHCLGCEDWFHESCLNLAPRKPEWAEPLDEDEEESDSLLPSDSYDGLLCAACAAHPFVNARKGKEGWMVIGPQGEGWVVEGRNAEDPKKDGKAEEVKVEDEAKADAEAPASLKRKSADDGLVAKRARVDDMNPLLVVAETITAELPSEPSKSVAKPTDGSTATELPATRLRTSAGDVFLAHGIRERLRATLSDAEATVLPFPLVDEEIYEPPADCPPETLEEVTQRVVGGLPRVQAIEALHGYEAMRDKLKVMLAGHVASGEVVSRDDIESFFENLRAGRAK</sequence>
<evidence type="ECO:0000313" key="8">
    <source>
        <dbReference type="Proteomes" id="UP001233271"/>
    </source>
</evidence>
<dbReference type="SMART" id="SM00396">
    <property type="entry name" value="ZnF_UBR1"/>
    <property type="match status" value="1"/>
</dbReference>
<dbReference type="Gene3D" id="3.30.40.10">
    <property type="entry name" value="Zinc/RING finger domain, C3HC4 (zinc finger)"/>
    <property type="match status" value="1"/>
</dbReference>
<organism evidence="7 8">
    <name type="scientific">Cutaneotrichosporon cavernicola</name>
    <dbReference type="NCBI Taxonomy" id="279322"/>
    <lineage>
        <taxon>Eukaryota</taxon>
        <taxon>Fungi</taxon>
        <taxon>Dikarya</taxon>
        <taxon>Basidiomycota</taxon>
        <taxon>Agaricomycotina</taxon>
        <taxon>Tremellomycetes</taxon>
        <taxon>Trichosporonales</taxon>
        <taxon>Trichosporonaceae</taxon>
        <taxon>Cutaneotrichosporon</taxon>
    </lineage>
</organism>
<feature type="domain" description="UBR-type" evidence="6">
    <location>
        <begin position="40"/>
        <end position="101"/>
    </location>
</feature>
<dbReference type="KEGG" id="ccac:CcaHIS019_0401220"/>
<dbReference type="InterPro" id="IPR040204">
    <property type="entry name" value="UBR7"/>
</dbReference>
<gene>
    <name evidence="7" type="ORF">CcaverHIS019_0401220</name>
</gene>
<dbReference type="GeneID" id="85495172"/>
<feature type="compositionally biased region" description="Basic and acidic residues" evidence="4">
    <location>
        <begin position="247"/>
        <end position="271"/>
    </location>
</feature>